<evidence type="ECO:0000256" key="9">
    <source>
        <dbReference type="ARBA" id="ARBA00023136"/>
    </source>
</evidence>
<feature type="transmembrane region" description="Helical" evidence="14">
    <location>
        <begin position="95"/>
        <end position="119"/>
    </location>
</feature>
<proteinExistence type="inferred from homology"/>
<evidence type="ECO:0000313" key="15">
    <source>
        <dbReference type="EMBL" id="MBF2735988.1"/>
    </source>
</evidence>
<evidence type="ECO:0000256" key="5">
    <source>
        <dbReference type="ARBA" id="ARBA00022679"/>
    </source>
</evidence>
<dbReference type="NCBIfam" id="NF003349">
    <property type="entry name" value="PRK04375.1-2"/>
    <property type="match status" value="1"/>
</dbReference>
<protein>
    <recommendedName>
        <fullName evidence="11 14">Protoheme IX farnesyltransferase</fullName>
        <ecNumber evidence="3 14">2.5.1.141</ecNumber>
    </recommendedName>
    <alternativeName>
        <fullName evidence="12 14">Heme B farnesyltransferase</fullName>
    </alternativeName>
    <alternativeName>
        <fullName evidence="10 14">Heme O synthase</fullName>
    </alternativeName>
</protein>
<feature type="transmembrane region" description="Helical" evidence="14">
    <location>
        <begin position="149"/>
        <end position="168"/>
    </location>
</feature>
<dbReference type="Gene3D" id="1.10.357.140">
    <property type="entry name" value="UbiA prenyltransferase"/>
    <property type="match status" value="1"/>
</dbReference>
<comment type="subcellular location">
    <subcellularLocation>
        <location evidence="1 14">Cell membrane</location>
        <topology evidence="1 14">Multi-pass membrane protein</topology>
    </subcellularLocation>
</comment>
<evidence type="ECO:0000256" key="7">
    <source>
        <dbReference type="ARBA" id="ARBA00022989"/>
    </source>
</evidence>
<sequence>MSGGAVLQQAPAAWADYWRLTKPKVVALIVFTALAGMACALALGAGSLGPVGLVAAPAGIGLAALGAAVANCLLERHIDGRMRRTAGRATATGRIGFVPAAAFSLALLAAGLGLLQLYANTLTTLLTLATFVGYAFIYTLALKPRTPQNIVVGGASGAMPPVLGWTAVTGSVDFQPLLLFLIIFVWTPPHFWALALCRIEDYAKAGIPMLPVTHGERFTRLQILLYSWALFAAALLPWATGMAGGLYLAAAVVAGAVFCWLALQIWRTGAKKDCWALFSYSGPYLLLLFLALIADAALARLG</sequence>
<evidence type="ECO:0000256" key="10">
    <source>
        <dbReference type="ARBA" id="ARBA00030253"/>
    </source>
</evidence>
<dbReference type="AlphaFoldDB" id="A0A930UED4"/>
<feature type="transmembrane region" description="Helical" evidence="14">
    <location>
        <begin position="51"/>
        <end position="74"/>
    </location>
</feature>
<dbReference type="InterPro" id="IPR006369">
    <property type="entry name" value="Protohaem_IX_farnesylTrfase"/>
</dbReference>
<feature type="transmembrane region" description="Helical" evidence="14">
    <location>
        <begin position="245"/>
        <end position="263"/>
    </location>
</feature>
<keyword evidence="6 14" id="KW-0812">Transmembrane</keyword>
<dbReference type="CDD" id="cd13957">
    <property type="entry name" value="PT_UbiA_Cox10"/>
    <property type="match status" value="1"/>
</dbReference>
<keyword evidence="4 14" id="KW-1003">Cell membrane</keyword>
<evidence type="ECO:0000256" key="4">
    <source>
        <dbReference type="ARBA" id="ARBA00022475"/>
    </source>
</evidence>
<evidence type="ECO:0000256" key="14">
    <source>
        <dbReference type="HAMAP-Rule" id="MF_00154"/>
    </source>
</evidence>
<evidence type="ECO:0000256" key="3">
    <source>
        <dbReference type="ARBA" id="ARBA00012292"/>
    </source>
</evidence>
<feature type="transmembrane region" description="Helical" evidence="14">
    <location>
        <begin position="218"/>
        <end position="239"/>
    </location>
</feature>
<comment type="function">
    <text evidence="14">Converts heme B (protoheme IX) to heme O by substitution of the vinyl group on carbon 2 of heme B porphyrin ring with a hydroxyethyl farnesyl side group.</text>
</comment>
<dbReference type="NCBIfam" id="TIGR01473">
    <property type="entry name" value="cyoE_ctaB"/>
    <property type="match status" value="1"/>
</dbReference>
<evidence type="ECO:0000256" key="11">
    <source>
        <dbReference type="ARBA" id="ARBA00040810"/>
    </source>
</evidence>
<keyword evidence="7 14" id="KW-1133">Transmembrane helix</keyword>
<name>A0A930UED4_9GAMM</name>
<dbReference type="Proteomes" id="UP000604381">
    <property type="component" value="Unassembled WGS sequence"/>
</dbReference>
<dbReference type="GO" id="GO:0048034">
    <property type="term" value="P:heme O biosynthetic process"/>
    <property type="evidence" value="ECO:0007669"/>
    <property type="project" value="UniProtKB-UniRule"/>
</dbReference>
<evidence type="ECO:0000256" key="1">
    <source>
        <dbReference type="ARBA" id="ARBA00004651"/>
    </source>
</evidence>
<dbReference type="PANTHER" id="PTHR43448">
    <property type="entry name" value="PROTOHEME IX FARNESYLTRANSFERASE, MITOCHONDRIAL"/>
    <property type="match status" value="1"/>
</dbReference>
<feature type="transmembrane region" description="Helical" evidence="14">
    <location>
        <begin position="125"/>
        <end position="142"/>
    </location>
</feature>
<organism evidence="15 16">
    <name type="scientific">Candidatus Amphirhobacter heronislandensis</name>
    <dbReference type="NCBI Taxonomy" id="1732024"/>
    <lineage>
        <taxon>Bacteria</taxon>
        <taxon>Pseudomonadati</taxon>
        <taxon>Pseudomonadota</taxon>
        <taxon>Gammaproteobacteria</taxon>
        <taxon>Candidatus Tethybacterales</taxon>
        <taxon>Candidatus Tethybacteraceae</taxon>
        <taxon>Candidatus Amphirhobacter</taxon>
    </lineage>
</organism>
<evidence type="ECO:0000256" key="8">
    <source>
        <dbReference type="ARBA" id="ARBA00023133"/>
    </source>
</evidence>
<feature type="transmembrane region" description="Helical" evidence="14">
    <location>
        <begin position="174"/>
        <end position="197"/>
    </location>
</feature>
<dbReference type="GO" id="GO:0005886">
    <property type="term" value="C:plasma membrane"/>
    <property type="evidence" value="ECO:0007669"/>
    <property type="project" value="UniProtKB-SubCell"/>
</dbReference>
<comment type="pathway">
    <text evidence="2 14">Porphyrin-containing compound metabolism; heme O biosynthesis; heme O from protoheme: step 1/1.</text>
</comment>
<dbReference type="EC" id="2.5.1.141" evidence="3 14"/>
<keyword evidence="16" id="KW-1185">Reference proteome</keyword>
<evidence type="ECO:0000256" key="2">
    <source>
        <dbReference type="ARBA" id="ARBA00004919"/>
    </source>
</evidence>
<keyword evidence="9 14" id="KW-0472">Membrane</keyword>
<reference evidence="15" key="1">
    <citation type="submission" date="2020-10" db="EMBL/GenBank/DDBJ databases">
        <title>An improved Amphimedon queenslandica hologenome assembly reveals how three proteobacterial symbionts can extend the metabolic phenotypic of their marine sponge host.</title>
        <authorList>
            <person name="Degnan B."/>
            <person name="Degnan S."/>
            <person name="Xiang X."/>
        </authorList>
    </citation>
    <scope>NUCLEOTIDE SEQUENCE</scope>
    <source>
        <strain evidence="15">AqS2</strain>
    </source>
</reference>
<dbReference type="GO" id="GO:0008495">
    <property type="term" value="F:protoheme IX farnesyltransferase activity"/>
    <property type="evidence" value="ECO:0007669"/>
    <property type="project" value="UniProtKB-UniRule"/>
</dbReference>
<keyword evidence="5 14" id="KW-0808">Transferase</keyword>
<comment type="similarity">
    <text evidence="14">Belongs to the UbiA prenyltransferase family. Protoheme IX farnesyltransferase subfamily.</text>
</comment>
<dbReference type="HAMAP" id="MF_00154">
    <property type="entry name" value="CyoE_CtaB"/>
    <property type="match status" value="1"/>
</dbReference>
<keyword evidence="8 14" id="KW-0350">Heme biosynthesis</keyword>
<dbReference type="PROSITE" id="PS00943">
    <property type="entry name" value="UBIA"/>
    <property type="match status" value="1"/>
</dbReference>
<dbReference type="InterPro" id="IPR000537">
    <property type="entry name" value="UbiA_prenyltransferase"/>
</dbReference>
<dbReference type="PANTHER" id="PTHR43448:SF7">
    <property type="entry name" value="4-HYDROXYBENZOATE SOLANESYLTRANSFERASE"/>
    <property type="match status" value="1"/>
</dbReference>
<dbReference type="InterPro" id="IPR030470">
    <property type="entry name" value="UbiA_prenylTrfase_CS"/>
</dbReference>
<dbReference type="Pfam" id="PF01040">
    <property type="entry name" value="UbiA"/>
    <property type="match status" value="1"/>
</dbReference>
<comment type="caution">
    <text evidence="15">The sequence shown here is derived from an EMBL/GenBank/DDBJ whole genome shotgun (WGS) entry which is preliminary data.</text>
</comment>
<feature type="transmembrane region" description="Helical" evidence="14">
    <location>
        <begin position="25"/>
        <end position="45"/>
    </location>
</feature>
<accession>A0A930UED4</accession>
<evidence type="ECO:0000256" key="12">
    <source>
        <dbReference type="ARBA" id="ARBA00042475"/>
    </source>
</evidence>
<evidence type="ECO:0000256" key="6">
    <source>
        <dbReference type="ARBA" id="ARBA00022692"/>
    </source>
</evidence>
<dbReference type="InterPro" id="IPR044878">
    <property type="entry name" value="UbiA_sf"/>
</dbReference>
<comment type="catalytic activity">
    <reaction evidence="13 14">
        <text>heme b + (2E,6E)-farnesyl diphosphate + H2O = Fe(II)-heme o + diphosphate</text>
        <dbReference type="Rhea" id="RHEA:28070"/>
        <dbReference type="ChEBI" id="CHEBI:15377"/>
        <dbReference type="ChEBI" id="CHEBI:33019"/>
        <dbReference type="ChEBI" id="CHEBI:60344"/>
        <dbReference type="ChEBI" id="CHEBI:60530"/>
        <dbReference type="ChEBI" id="CHEBI:175763"/>
        <dbReference type="EC" id="2.5.1.141"/>
    </reaction>
</comment>
<gene>
    <name evidence="14" type="primary">cyoE</name>
    <name evidence="15" type="ORF">ISN26_08015</name>
</gene>
<comment type="miscellaneous">
    <text evidence="14">Carbon 2 of the heme B porphyrin ring is defined according to the Fischer nomenclature.</text>
</comment>
<feature type="transmembrane region" description="Helical" evidence="14">
    <location>
        <begin position="275"/>
        <end position="299"/>
    </location>
</feature>
<dbReference type="EMBL" id="JADHEI010000058">
    <property type="protein sequence ID" value="MBF2735988.1"/>
    <property type="molecule type" value="Genomic_DNA"/>
</dbReference>
<evidence type="ECO:0000313" key="16">
    <source>
        <dbReference type="Proteomes" id="UP000604381"/>
    </source>
</evidence>
<evidence type="ECO:0000256" key="13">
    <source>
        <dbReference type="ARBA" id="ARBA00047690"/>
    </source>
</evidence>